<protein>
    <submittedName>
        <fullName evidence="3">Uncharacterized protein</fullName>
    </submittedName>
</protein>
<keyword evidence="4" id="KW-1185">Reference proteome</keyword>
<dbReference type="EMBL" id="MCFL01000038">
    <property type="protein sequence ID" value="ORZ33162.1"/>
    <property type="molecule type" value="Genomic_DNA"/>
</dbReference>
<organism evidence="3 4">
    <name type="scientific">Catenaria anguillulae PL171</name>
    <dbReference type="NCBI Taxonomy" id="765915"/>
    <lineage>
        <taxon>Eukaryota</taxon>
        <taxon>Fungi</taxon>
        <taxon>Fungi incertae sedis</taxon>
        <taxon>Blastocladiomycota</taxon>
        <taxon>Blastocladiomycetes</taxon>
        <taxon>Blastocladiales</taxon>
        <taxon>Catenariaceae</taxon>
        <taxon>Catenaria</taxon>
    </lineage>
</organism>
<name>A0A1Y2HJA1_9FUNG</name>
<feature type="transmembrane region" description="Helical" evidence="2">
    <location>
        <begin position="179"/>
        <end position="206"/>
    </location>
</feature>
<evidence type="ECO:0000313" key="4">
    <source>
        <dbReference type="Proteomes" id="UP000193411"/>
    </source>
</evidence>
<feature type="transmembrane region" description="Helical" evidence="2">
    <location>
        <begin position="135"/>
        <end position="159"/>
    </location>
</feature>
<comment type="caution">
    <text evidence="3">The sequence shown here is derived from an EMBL/GenBank/DDBJ whole genome shotgun (WGS) entry which is preliminary data.</text>
</comment>
<dbReference type="AlphaFoldDB" id="A0A1Y2HJA1"/>
<keyword evidence="2" id="KW-0472">Membrane</keyword>
<sequence>MSASSAAATFPSISGTGSSRPTIPLSLVSRLFPNPTTESASSSTTLRPVDCPLQPPEDPISIASVALSVAGLILCLAFLLVAVITWRRLCRGTSSRGSPSLPCKTATSEHSDSLGHAFSPAVPTRYHHPSKLQHLVLAAWLLFTLDQLAMLLYLVHLYFMCPQYSCRNKTLASTPGCGAPTFLLAALYLQVIGSAVFVCASINRFMHLYSVLSRTRYILLRLAYLMVAVVLSTRLVALTAHEYVRLDQERWPIGSKLERRMHYFNILTYTISYLIFGVLDLAALVQGLIFIGRVRRGIHQLVMSLPRRRSSVGISVGDVQERRLSLMHGSQGRPADQQARLVMVWIAISISLLLVFATAMTMLPAMLEQVPVLLYNSVMTLLLKLFAAFVSLAISGAGRVIAGAN</sequence>
<evidence type="ECO:0000313" key="3">
    <source>
        <dbReference type="EMBL" id="ORZ33162.1"/>
    </source>
</evidence>
<accession>A0A1Y2HJA1</accession>
<feature type="transmembrane region" description="Helical" evidence="2">
    <location>
        <begin position="62"/>
        <end position="86"/>
    </location>
</feature>
<feature type="region of interest" description="Disordered" evidence="1">
    <location>
        <begin position="92"/>
        <end position="112"/>
    </location>
</feature>
<feature type="transmembrane region" description="Helical" evidence="2">
    <location>
        <begin position="266"/>
        <end position="291"/>
    </location>
</feature>
<proteinExistence type="predicted"/>
<dbReference type="OrthoDB" id="5579514at2759"/>
<evidence type="ECO:0000256" key="2">
    <source>
        <dbReference type="SAM" id="Phobius"/>
    </source>
</evidence>
<gene>
    <name evidence="3" type="ORF">BCR44DRAFT_90889</name>
</gene>
<keyword evidence="2" id="KW-0812">Transmembrane</keyword>
<feature type="transmembrane region" description="Helical" evidence="2">
    <location>
        <begin position="373"/>
        <end position="394"/>
    </location>
</feature>
<feature type="transmembrane region" description="Helical" evidence="2">
    <location>
        <begin position="341"/>
        <end position="367"/>
    </location>
</feature>
<keyword evidence="2" id="KW-1133">Transmembrane helix</keyword>
<dbReference type="Proteomes" id="UP000193411">
    <property type="component" value="Unassembled WGS sequence"/>
</dbReference>
<reference evidence="3 4" key="1">
    <citation type="submission" date="2016-07" db="EMBL/GenBank/DDBJ databases">
        <title>Pervasive Adenine N6-methylation of Active Genes in Fungi.</title>
        <authorList>
            <consortium name="DOE Joint Genome Institute"/>
            <person name="Mondo S.J."/>
            <person name="Dannebaum R.O."/>
            <person name="Kuo R.C."/>
            <person name="Labutti K."/>
            <person name="Haridas S."/>
            <person name="Kuo A."/>
            <person name="Salamov A."/>
            <person name="Ahrendt S.R."/>
            <person name="Lipzen A."/>
            <person name="Sullivan W."/>
            <person name="Andreopoulos W.B."/>
            <person name="Clum A."/>
            <person name="Lindquist E."/>
            <person name="Daum C."/>
            <person name="Ramamoorthy G.K."/>
            <person name="Gryganskyi A."/>
            <person name="Culley D."/>
            <person name="Magnuson J.K."/>
            <person name="James T.Y."/>
            <person name="O'Malley M.A."/>
            <person name="Stajich J.E."/>
            <person name="Spatafora J.W."/>
            <person name="Visel A."/>
            <person name="Grigoriev I.V."/>
        </authorList>
    </citation>
    <scope>NUCLEOTIDE SEQUENCE [LARGE SCALE GENOMIC DNA]</scope>
    <source>
        <strain evidence="3 4">PL171</strain>
    </source>
</reference>
<feature type="transmembrane region" description="Helical" evidence="2">
    <location>
        <begin position="218"/>
        <end position="237"/>
    </location>
</feature>
<evidence type="ECO:0000256" key="1">
    <source>
        <dbReference type="SAM" id="MobiDB-lite"/>
    </source>
</evidence>